<reference evidence="1 2" key="1">
    <citation type="submission" date="2021-03" db="EMBL/GenBank/DDBJ databases">
        <title>Complete genome of Parasphingorhabdus_sp.JHSY0214.</title>
        <authorList>
            <person name="Yoo J.H."/>
            <person name="Bae J.W."/>
        </authorList>
    </citation>
    <scope>NUCLEOTIDE SEQUENCE [LARGE SCALE GENOMIC DNA]</scope>
    <source>
        <strain evidence="1 2">JHSY0214</strain>
    </source>
</reference>
<dbReference type="InterPro" id="IPR001646">
    <property type="entry name" value="5peptide_repeat"/>
</dbReference>
<dbReference type="RefSeq" id="WP_207987946.1">
    <property type="nucleotide sequence ID" value="NZ_CP071794.1"/>
</dbReference>
<keyword evidence="2" id="KW-1185">Reference proteome</keyword>
<dbReference type="Gene3D" id="2.160.20.80">
    <property type="entry name" value="E3 ubiquitin-protein ligase SopA"/>
    <property type="match status" value="1"/>
</dbReference>
<sequence length="499" mass="54647">MLELILAATALSGTQREETGVAATVDSCIAAGIGANGIDDPSLRRVDGSTIQKLSDLKSLRRRNGRGTAPIIVDGGNFKGWQLKKLKLQNICFVGSDFSGSDWSSVSASGLGFIRTNLAGANLSGAQLPSSLWRENDMSDMNASGANLDGGLVDGGWAGSFARASFDNAYMRSFRFNCGASESNGCSFNRQGLSLKGTDFRQSSIGSFSFWDTDTTGAQLGGATIALNQLPLLSDINLDRPAILSFGNQEIPVTQDDIDALRQAIRYDSESGLAPWCVDQSTASCPVVFQENAALYEDVQRLAAERTGRTADRVQAAFEKARSACLNKSEKQRAECLVALHWRRRETLLSQGARPEWLDGETIRVYAASELSIDPNFANSKIVEQVAPVLLDQMENMVVLRSDKPGQLQARLRSENGCVISADNIVYLRRQGRMARPLPRKKYRSLFSVSDDVLTWSRLSNLSKDKALLQCEDRPMILQRINLPQDVAYNLWQKMNLQP</sequence>
<dbReference type="Proteomes" id="UP000663923">
    <property type="component" value="Chromosome"/>
</dbReference>
<dbReference type="PANTHER" id="PTHR14136">
    <property type="entry name" value="BTB_POZ DOMAIN-CONTAINING PROTEIN KCTD9"/>
    <property type="match status" value="1"/>
</dbReference>
<name>A0ABX7T3H8_9SPHN</name>
<evidence type="ECO:0000313" key="1">
    <source>
        <dbReference type="EMBL" id="QTD56124.1"/>
    </source>
</evidence>
<dbReference type="Pfam" id="PF00805">
    <property type="entry name" value="Pentapeptide"/>
    <property type="match status" value="1"/>
</dbReference>
<dbReference type="EMBL" id="CP071794">
    <property type="protein sequence ID" value="QTD56124.1"/>
    <property type="molecule type" value="Genomic_DNA"/>
</dbReference>
<gene>
    <name evidence="1" type="ORF">J4G78_00490</name>
</gene>
<proteinExistence type="predicted"/>
<dbReference type="PANTHER" id="PTHR14136:SF17">
    <property type="entry name" value="BTB_POZ DOMAIN-CONTAINING PROTEIN KCTD9"/>
    <property type="match status" value="1"/>
</dbReference>
<organism evidence="1 2">
    <name type="scientific">Parasphingorhabdus cellanae</name>
    <dbReference type="NCBI Taxonomy" id="2806553"/>
    <lineage>
        <taxon>Bacteria</taxon>
        <taxon>Pseudomonadati</taxon>
        <taxon>Pseudomonadota</taxon>
        <taxon>Alphaproteobacteria</taxon>
        <taxon>Sphingomonadales</taxon>
        <taxon>Sphingomonadaceae</taxon>
        <taxon>Parasphingorhabdus</taxon>
    </lineage>
</organism>
<accession>A0ABX7T3H8</accession>
<evidence type="ECO:0000313" key="2">
    <source>
        <dbReference type="Proteomes" id="UP000663923"/>
    </source>
</evidence>
<dbReference type="InterPro" id="IPR051082">
    <property type="entry name" value="Pentapeptide-BTB/POZ_domain"/>
</dbReference>
<protein>
    <submittedName>
        <fullName evidence="1">Pentapeptide repeat-containing protein</fullName>
    </submittedName>
</protein>
<dbReference type="SUPFAM" id="SSF141571">
    <property type="entry name" value="Pentapeptide repeat-like"/>
    <property type="match status" value="1"/>
</dbReference>